<organism evidence="5 6">
    <name type="scientific">Latilactobacillus fuchuensis DSM 14340 = JCM 11249</name>
    <dbReference type="NCBI Taxonomy" id="1423747"/>
    <lineage>
        <taxon>Bacteria</taxon>
        <taxon>Bacillati</taxon>
        <taxon>Bacillota</taxon>
        <taxon>Bacilli</taxon>
        <taxon>Lactobacillales</taxon>
        <taxon>Lactobacillaceae</taxon>
        <taxon>Latilactobacillus</taxon>
    </lineage>
</organism>
<dbReference type="EMBL" id="AZEX01000054">
    <property type="protein sequence ID" value="KRL59174.1"/>
    <property type="molecule type" value="Genomic_DNA"/>
</dbReference>
<dbReference type="OrthoDB" id="9812571at2"/>
<evidence type="ECO:0000259" key="4">
    <source>
        <dbReference type="SMART" id="SM01266"/>
    </source>
</evidence>
<protein>
    <submittedName>
        <fullName evidence="5">Bacterial transferase hexapeptide family protein</fullName>
    </submittedName>
</protein>
<dbReference type="InterPro" id="IPR001451">
    <property type="entry name" value="Hexapep"/>
</dbReference>
<proteinExistence type="inferred from homology"/>
<dbReference type="SUPFAM" id="SSF51161">
    <property type="entry name" value="Trimeric LpxA-like enzymes"/>
    <property type="match status" value="1"/>
</dbReference>
<accession>A0A0R1RQC1</accession>
<keyword evidence="3" id="KW-0012">Acyltransferase</keyword>
<sequence>MIEKDETFKKMTNGEWYFDSPTVIAKRDATRLALQKAGQMLDNQQRINAIQSLLGQAGTDFFVETGFECSFGDNITVGDHFYANRNVLICDEAQVTIGDHCKFGPGVSLLTPYHPIDPTKRATKIEISGPITIGDHAWFGANVTILPNVTLGKNVVVGAGSVVTKSFPDNVIIVGNPARVLREIPTEE</sequence>
<dbReference type="STRING" id="1423747.FC69_GL001800"/>
<evidence type="ECO:0000256" key="1">
    <source>
        <dbReference type="ARBA" id="ARBA00007274"/>
    </source>
</evidence>
<keyword evidence="2 5" id="KW-0808">Transferase</keyword>
<name>A0A0R1RQC1_9LACO</name>
<evidence type="ECO:0000313" key="5">
    <source>
        <dbReference type="EMBL" id="KRL59174.1"/>
    </source>
</evidence>
<dbReference type="PANTHER" id="PTHR23416">
    <property type="entry name" value="SIALIC ACID SYNTHASE-RELATED"/>
    <property type="match status" value="1"/>
</dbReference>
<dbReference type="PATRIC" id="fig|1423747.3.peg.1829"/>
<feature type="domain" description="Maltose/galactoside acetyltransferase" evidence="4">
    <location>
        <begin position="8"/>
        <end position="59"/>
    </location>
</feature>
<dbReference type="PANTHER" id="PTHR23416:SF23">
    <property type="entry name" value="ACETYLTRANSFERASE C18B11.09C-RELATED"/>
    <property type="match status" value="1"/>
</dbReference>
<dbReference type="Pfam" id="PF00132">
    <property type="entry name" value="Hexapep"/>
    <property type="match status" value="1"/>
</dbReference>
<dbReference type="GO" id="GO:0008374">
    <property type="term" value="F:O-acyltransferase activity"/>
    <property type="evidence" value="ECO:0007669"/>
    <property type="project" value="TreeGrafter"/>
</dbReference>
<reference evidence="5 6" key="1">
    <citation type="journal article" date="2015" name="Genome Announc.">
        <title>Expanding the biotechnology potential of lactobacilli through comparative genomics of 213 strains and associated genera.</title>
        <authorList>
            <person name="Sun Z."/>
            <person name="Harris H.M."/>
            <person name="McCann A."/>
            <person name="Guo C."/>
            <person name="Argimon S."/>
            <person name="Zhang W."/>
            <person name="Yang X."/>
            <person name="Jeffery I.B."/>
            <person name="Cooney J.C."/>
            <person name="Kagawa T.F."/>
            <person name="Liu W."/>
            <person name="Song Y."/>
            <person name="Salvetti E."/>
            <person name="Wrobel A."/>
            <person name="Rasinkangas P."/>
            <person name="Parkhill J."/>
            <person name="Rea M.C."/>
            <person name="O'Sullivan O."/>
            <person name="Ritari J."/>
            <person name="Douillard F.P."/>
            <person name="Paul Ross R."/>
            <person name="Yang R."/>
            <person name="Briner A.E."/>
            <person name="Felis G.E."/>
            <person name="de Vos W.M."/>
            <person name="Barrangou R."/>
            <person name="Klaenhammer T.R."/>
            <person name="Caufield P.W."/>
            <person name="Cui Y."/>
            <person name="Zhang H."/>
            <person name="O'Toole P.W."/>
        </authorList>
    </citation>
    <scope>NUCLEOTIDE SEQUENCE [LARGE SCALE GENOMIC DNA]</scope>
    <source>
        <strain evidence="5 6">DSM 14340</strain>
    </source>
</reference>
<dbReference type="Pfam" id="PF12464">
    <property type="entry name" value="Mac"/>
    <property type="match status" value="1"/>
</dbReference>
<dbReference type="RefSeq" id="WP_056950568.1">
    <property type="nucleotide sequence ID" value="NZ_AZEX01000054.1"/>
</dbReference>
<dbReference type="eggNOG" id="COG0110">
    <property type="taxonomic scope" value="Bacteria"/>
</dbReference>
<dbReference type="GO" id="GO:0016407">
    <property type="term" value="F:acetyltransferase activity"/>
    <property type="evidence" value="ECO:0007669"/>
    <property type="project" value="InterPro"/>
</dbReference>
<dbReference type="FunFam" id="2.160.10.10:FF:000025">
    <property type="entry name" value="Hexapeptide-repeat containing-acetyltransferase"/>
    <property type="match status" value="1"/>
</dbReference>
<dbReference type="Proteomes" id="UP000051264">
    <property type="component" value="Unassembled WGS sequence"/>
</dbReference>
<dbReference type="InterPro" id="IPR051159">
    <property type="entry name" value="Hexapeptide_acetyltransf"/>
</dbReference>
<dbReference type="InterPro" id="IPR024688">
    <property type="entry name" value="Mac_dom"/>
</dbReference>
<gene>
    <name evidence="5" type="ORF">FC69_GL001800</name>
</gene>
<comment type="caution">
    <text evidence="5">The sequence shown here is derived from an EMBL/GenBank/DDBJ whole genome shotgun (WGS) entry which is preliminary data.</text>
</comment>
<evidence type="ECO:0000256" key="2">
    <source>
        <dbReference type="ARBA" id="ARBA00022679"/>
    </source>
</evidence>
<evidence type="ECO:0000256" key="3">
    <source>
        <dbReference type="ARBA" id="ARBA00023315"/>
    </source>
</evidence>
<evidence type="ECO:0000313" key="6">
    <source>
        <dbReference type="Proteomes" id="UP000051264"/>
    </source>
</evidence>
<dbReference type="Gene3D" id="2.160.10.10">
    <property type="entry name" value="Hexapeptide repeat proteins"/>
    <property type="match status" value="1"/>
</dbReference>
<comment type="similarity">
    <text evidence="1">Belongs to the transferase hexapeptide repeat family.</text>
</comment>
<dbReference type="InterPro" id="IPR011004">
    <property type="entry name" value="Trimer_LpxA-like_sf"/>
</dbReference>
<dbReference type="SMART" id="SM01266">
    <property type="entry name" value="Mac"/>
    <property type="match status" value="1"/>
</dbReference>
<dbReference type="CDD" id="cd03357">
    <property type="entry name" value="LbH_MAT_GAT"/>
    <property type="match status" value="1"/>
</dbReference>
<dbReference type="AlphaFoldDB" id="A0A0R1RQC1"/>